<gene>
    <name evidence="2" type="ORF">J2T19_000763</name>
</gene>
<dbReference type="Gene3D" id="3.40.1580.10">
    <property type="entry name" value="SMI1/KNR4-like"/>
    <property type="match status" value="1"/>
</dbReference>
<keyword evidence="3" id="KW-1185">Reference proteome</keyword>
<dbReference type="RefSeq" id="WP_307213318.1">
    <property type="nucleotide sequence ID" value="NZ_JAUSTI010000002.1"/>
</dbReference>
<dbReference type="Proteomes" id="UP001233836">
    <property type="component" value="Unassembled WGS sequence"/>
</dbReference>
<sequence>MDLVNQFLNGLRARLSAEELDDLNTAHGAAQEDIDTLRAQYPDCPESLIRLLENIDGTYWRKYGDKEITVCILGSDVEEGRYPYYLLSTEEMLKSSKQEEDVSYLLEYEEDEEAVDPKINSEGLLPGQYIHFSDCMNNGGTSRLYIDFNPSDLGVKGQIIRFLHDPDEYAVIANSFDAYLQMLIDGEYVYLSEDED</sequence>
<evidence type="ECO:0000313" key="3">
    <source>
        <dbReference type="Proteomes" id="UP001233836"/>
    </source>
</evidence>
<name>A0ABT9W7V1_9BACL</name>
<dbReference type="Pfam" id="PF09346">
    <property type="entry name" value="SMI1_KNR4"/>
    <property type="match status" value="1"/>
</dbReference>
<accession>A0ABT9W7V1</accession>
<dbReference type="SUPFAM" id="SSF160631">
    <property type="entry name" value="SMI1/KNR4-like"/>
    <property type="match status" value="1"/>
</dbReference>
<feature type="domain" description="Knr4/Smi1-like" evidence="1">
    <location>
        <begin position="29"/>
        <end position="181"/>
    </location>
</feature>
<protein>
    <submittedName>
        <fullName evidence="2">Cell wall assembly regulator SMI1</fullName>
    </submittedName>
</protein>
<evidence type="ECO:0000259" key="1">
    <source>
        <dbReference type="Pfam" id="PF09346"/>
    </source>
</evidence>
<proteinExistence type="predicted"/>
<organism evidence="2 3">
    <name type="scientific">Paenibacillus tundrae</name>
    <dbReference type="NCBI Taxonomy" id="528187"/>
    <lineage>
        <taxon>Bacteria</taxon>
        <taxon>Bacillati</taxon>
        <taxon>Bacillota</taxon>
        <taxon>Bacilli</taxon>
        <taxon>Bacillales</taxon>
        <taxon>Paenibacillaceae</taxon>
        <taxon>Paenibacillus</taxon>
    </lineage>
</organism>
<dbReference type="InterPro" id="IPR037883">
    <property type="entry name" value="Knr4/Smi1-like_sf"/>
</dbReference>
<comment type="caution">
    <text evidence="2">The sequence shown here is derived from an EMBL/GenBank/DDBJ whole genome shotgun (WGS) entry which is preliminary data.</text>
</comment>
<dbReference type="EMBL" id="JAUSTI010000002">
    <property type="protein sequence ID" value="MDQ0169323.1"/>
    <property type="molecule type" value="Genomic_DNA"/>
</dbReference>
<evidence type="ECO:0000313" key="2">
    <source>
        <dbReference type="EMBL" id="MDQ0169323.1"/>
    </source>
</evidence>
<reference evidence="2 3" key="1">
    <citation type="submission" date="2023-07" db="EMBL/GenBank/DDBJ databases">
        <title>Sorghum-associated microbial communities from plants grown in Nebraska, USA.</title>
        <authorList>
            <person name="Schachtman D."/>
        </authorList>
    </citation>
    <scope>NUCLEOTIDE SEQUENCE [LARGE SCALE GENOMIC DNA]</scope>
    <source>
        <strain evidence="2 3">DS1314</strain>
    </source>
</reference>
<dbReference type="InterPro" id="IPR018958">
    <property type="entry name" value="Knr4/Smi1-like_dom"/>
</dbReference>